<feature type="chain" id="PRO_5044795698" evidence="2">
    <location>
        <begin position="29"/>
        <end position="228"/>
    </location>
</feature>
<keyword evidence="1" id="KW-0812">Transmembrane</keyword>
<dbReference type="Proteomes" id="UP001530315">
    <property type="component" value="Unassembled WGS sequence"/>
</dbReference>
<keyword evidence="1" id="KW-1133">Transmembrane helix</keyword>
<keyword evidence="4" id="KW-1185">Reference proteome</keyword>
<evidence type="ECO:0000256" key="1">
    <source>
        <dbReference type="SAM" id="Phobius"/>
    </source>
</evidence>
<reference evidence="3 4" key="1">
    <citation type="submission" date="2024-10" db="EMBL/GenBank/DDBJ databases">
        <title>Updated reference genomes for cyclostephanoid diatoms.</title>
        <authorList>
            <person name="Roberts W.R."/>
            <person name="Alverson A.J."/>
        </authorList>
    </citation>
    <scope>NUCLEOTIDE SEQUENCE [LARGE SCALE GENOMIC DNA]</scope>
    <source>
        <strain evidence="3 4">AJA276-08</strain>
    </source>
</reference>
<gene>
    <name evidence="3" type="ORF">ACHAW5_006413</name>
</gene>
<comment type="caution">
    <text evidence="3">The sequence shown here is derived from an EMBL/GenBank/DDBJ whole genome shotgun (WGS) entry which is preliminary data.</text>
</comment>
<dbReference type="AlphaFoldDB" id="A0ABD3NQQ7"/>
<accession>A0ABD3NQQ7</accession>
<feature type="transmembrane region" description="Helical" evidence="1">
    <location>
        <begin position="200"/>
        <end position="222"/>
    </location>
</feature>
<keyword evidence="1" id="KW-0472">Membrane</keyword>
<evidence type="ECO:0000313" key="4">
    <source>
        <dbReference type="Proteomes" id="UP001530315"/>
    </source>
</evidence>
<dbReference type="EMBL" id="JALLAZ020001287">
    <property type="protein sequence ID" value="KAL3777457.1"/>
    <property type="molecule type" value="Genomic_DNA"/>
</dbReference>
<name>A0ABD3NQQ7_9STRA</name>
<proteinExistence type="predicted"/>
<keyword evidence="2" id="KW-0732">Signal</keyword>
<evidence type="ECO:0000313" key="3">
    <source>
        <dbReference type="EMBL" id="KAL3777457.1"/>
    </source>
</evidence>
<protein>
    <submittedName>
        <fullName evidence="3">Uncharacterized protein</fullName>
    </submittedName>
</protein>
<evidence type="ECO:0000256" key="2">
    <source>
        <dbReference type="SAM" id="SignalP"/>
    </source>
</evidence>
<feature type="signal peptide" evidence="2">
    <location>
        <begin position="1"/>
        <end position="28"/>
    </location>
</feature>
<feature type="transmembrane region" description="Helical" evidence="1">
    <location>
        <begin position="130"/>
        <end position="153"/>
    </location>
</feature>
<organism evidence="3 4">
    <name type="scientific">Stephanodiscus triporus</name>
    <dbReference type="NCBI Taxonomy" id="2934178"/>
    <lineage>
        <taxon>Eukaryota</taxon>
        <taxon>Sar</taxon>
        <taxon>Stramenopiles</taxon>
        <taxon>Ochrophyta</taxon>
        <taxon>Bacillariophyta</taxon>
        <taxon>Coscinodiscophyceae</taxon>
        <taxon>Thalassiosirophycidae</taxon>
        <taxon>Stephanodiscales</taxon>
        <taxon>Stephanodiscaceae</taxon>
        <taxon>Stephanodiscus</taxon>
    </lineage>
</organism>
<feature type="transmembrane region" description="Helical" evidence="1">
    <location>
        <begin position="174"/>
        <end position="194"/>
    </location>
</feature>
<dbReference type="Pfam" id="PF11255">
    <property type="entry name" value="DUF3054"/>
    <property type="match status" value="1"/>
</dbReference>
<dbReference type="InterPro" id="IPR021414">
    <property type="entry name" value="DUF3054"/>
</dbReference>
<sequence>MAARSARPSSWLRLAVAAAAASFAGTNAFSTTPPSGVKLLLHPVYPSGRRFPSYVLLAKDDDNGDVVKDGPAPPASAVGVRYHTPMDRPFLAAADALGLVLFAAIETSYRHGGGEGWGVGGGDDGGSGPLVVLATAFPLVAAWMMTSPITGVYSPDDRSDDDILSSTASKVARGCIVALPLGIVLGELAGGHYYPSPVPLLIALAILVGLRILYCVAEDFFVEWRSFS</sequence>